<sequence length="123" mass="13956">MVVQISERAFNHEVLDAQTPVLVNFWAPWCGICRLLNPVLSRFQTEWGQTIKIVSINADQSLKLANAYRLRTLPTVILFNQGRVKNRIEGFHSAEDLYRQLEVSCQSLSATRAGDPIDLEASR</sequence>
<keyword evidence="4" id="KW-1015">Disulfide bond</keyword>
<dbReference type="PIRSF" id="PIRSF000077">
    <property type="entry name" value="Thioredoxin"/>
    <property type="match status" value="1"/>
</dbReference>
<dbReference type="PRINTS" id="PR00421">
    <property type="entry name" value="THIOREDOXIN"/>
</dbReference>
<comment type="caution">
    <text evidence="8">The sequence shown here is derived from an EMBL/GenBank/DDBJ whole genome shotgun (WGS) entry which is preliminary data.</text>
</comment>
<reference evidence="8 9" key="1">
    <citation type="submission" date="2023-01" db="EMBL/GenBank/DDBJ databases">
        <title>Novel diversity within Roseofilum (Cyanobacteria; Desertifilaceae) from marine benthic mats with descriptions of four novel species.</title>
        <authorList>
            <person name="Wang Y."/>
            <person name="Berthold D.E."/>
            <person name="Hu J."/>
            <person name="Lefler F.W."/>
            <person name="Laughinghouse H.D. IV."/>
        </authorList>
    </citation>
    <scope>NUCLEOTIDE SEQUENCE [LARGE SCALE GENOMIC DNA]</scope>
    <source>
        <strain evidence="8 9">BLCC-M154</strain>
    </source>
</reference>
<dbReference type="InterPro" id="IPR005746">
    <property type="entry name" value="Thioredoxin"/>
</dbReference>
<accession>A0ABT7ANA0</accession>
<keyword evidence="2" id="KW-0813">Transport</keyword>
<proteinExistence type="inferred from homology"/>
<feature type="domain" description="Thioredoxin" evidence="7">
    <location>
        <begin position="1"/>
        <end position="106"/>
    </location>
</feature>
<comment type="similarity">
    <text evidence="1 6">Belongs to the thioredoxin family.</text>
</comment>
<dbReference type="Pfam" id="PF00085">
    <property type="entry name" value="Thioredoxin"/>
    <property type="match status" value="1"/>
</dbReference>
<dbReference type="PROSITE" id="PS51352">
    <property type="entry name" value="THIOREDOXIN_2"/>
    <property type="match status" value="1"/>
</dbReference>
<name>A0ABT7ANA0_9CYAN</name>
<evidence type="ECO:0000256" key="3">
    <source>
        <dbReference type="ARBA" id="ARBA00022982"/>
    </source>
</evidence>
<evidence type="ECO:0000256" key="6">
    <source>
        <dbReference type="PIRNR" id="PIRNR000077"/>
    </source>
</evidence>
<protein>
    <recommendedName>
        <fullName evidence="6">Thioredoxin</fullName>
    </recommendedName>
</protein>
<evidence type="ECO:0000256" key="4">
    <source>
        <dbReference type="ARBA" id="ARBA00023157"/>
    </source>
</evidence>
<dbReference type="PANTHER" id="PTHR45663:SF11">
    <property type="entry name" value="GEO12009P1"/>
    <property type="match status" value="1"/>
</dbReference>
<dbReference type="PANTHER" id="PTHR45663">
    <property type="entry name" value="GEO12009P1"/>
    <property type="match status" value="1"/>
</dbReference>
<dbReference type="InterPro" id="IPR036249">
    <property type="entry name" value="Thioredoxin-like_sf"/>
</dbReference>
<dbReference type="EMBL" id="JAQOSP010000016">
    <property type="protein sequence ID" value="MDJ1168362.1"/>
    <property type="molecule type" value="Genomic_DNA"/>
</dbReference>
<keyword evidence="3" id="KW-0249">Electron transport</keyword>
<keyword evidence="9" id="KW-1185">Reference proteome</keyword>
<evidence type="ECO:0000313" key="9">
    <source>
        <dbReference type="Proteomes" id="UP001235303"/>
    </source>
</evidence>
<evidence type="ECO:0000313" key="8">
    <source>
        <dbReference type="EMBL" id="MDJ1168362.1"/>
    </source>
</evidence>
<dbReference type="CDD" id="cd02947">
    <property type="entry name" value="TRX_family"/>
    <property type="match status" value="1"/>
</dbReference>
<evidence type="ECO:0000256" key="5">
    <source>
        <dbReference type="ARBA" id="ARBA00023284"/>
    </source>
</evidence>
<dbReference type="InterPro" id="IPR013766">
    <property type="entry name" value="Thioredoxin_domain"/>
</dbReference>
<gene>
    <name evidence="8" type="ORF">PMG71_02860</name>
</gene>
<dbReference type="SUPFAM" id="SSF52833">
    <property type="entry name" value="Thioredoxin-like"/>
    <property type="match status" value="1"/>
</dbReference>
<keyword evidence="5" id="KW-0676">Redox-active center</keyword>
<evidence type="ECO:0000256" key="1">
    <source>
        <dbReference type="ARBA" id="ARBA00008987"/>
    </source>
</evidence>
<evidence type="ECO:0000259" key="7">
    <source>
        <dbReference type="PROSITE" id="PS51352"/>
    </source>
</evidence>
<organism evidence="8 9">
    <name type="scientific">Roseofilum acuticapitatum BLCC-M154</name>
    <dbReference type="NCBI Taxonomy" id="3022444"/>
    <lineage>
        <taxon>Bacteria</taxon>
        <taxon>Bacillati</taxon>
        <taxon>Cyanobacteriota</taxon>
        <taxon>Cyanophyceae</taxon>
        <taxon>Desertifilales</taxon>
        <taxon>Desertifilaceae</taxon>
        <taxon>Roseofilum</taxon>
        <taxon>Roseofilum acuticapitatum</taxon>
    </lineage>
</organism>
<dbReference type="Gene3D" id="3.40.30.10">
    <property type="entry name" value="Glutaredoxin"/>
    <property type="match status" value="1"/>
</dbReference>
<evidence type="ECO:0000256" key="2">
    <source>
        <dbReference type="ARBA" id="ARBA00022448"/>
    </source>
</evidence>
<dbReference type="Proteomes" id="UP001235303">
    <property type="component" value="Unassembled WGS sequence"/>
</dbReference>
<dbReference type="RefSeq" id="WP_283752126.1">
    <property type="nucleotide sequence ID" value="NZ_JAQOSP010000016.1"/>
</dbReference>